<dbReference type="EMBL" id="DROK01000198">
    <property type="protein sequence ID" value="HHI97549.1"/>
    <property type="molecule type" value="Genomic_DNA"/>
</dbReference>
<name>A0A7V5P0W1_9BACT</name>
<gene>
    <name evidence="2" type="ORF">ENJ96_06825</name>
</gene>
<dbReference type="InterPro" id="IPR005883">
    <property type="entry name" value="PilM"/>
</dbReference>
<evidence type="ECO:0000313" key="2">
    <source>
        <dbReference type="EMBL" id="HHI97549.1"/>
    </source>
</evidence>
<dbReference type="Pfam" id="PF11104">
    <property type="entry name" value="PilM_2"/>
    <property type="match status" value="1"/>
</dbReference>
<proteinExistence type="predicted"/>
<comment type="caution">
    <text evidence="2">The sequence shown here is derived from an EMBL/GenBank/DDBJ whole genome shotgun (WGS) entry which is preliminary data.</text>
</comment>
<accession>A0A7V5P0W1</accession>
<dbReference type="PANTHER" id="PTHR32432">
    <property type="entry name" value="CELL DIVISION PROTEIN FTSA-RELATED"/>
    <property type="match status" value="1"/>
</dbReference>
<dbReference type="GO" id="GO:0051301">
    <property type="term" value="P:cell division"/>
    <property type="evidence" value="ECO:0007669"/>
    <property type="project" value="InterPro"/>
</dbReference>
<evidence type="ECO:0000259" key="1">
    <source>
        <dbReference type="SMART" id="SM00842"/>
    </source>
</evidence>
<protein>
    <recommendedName>
        <fullName evidence="1">SHS2 domain-containing protein</fullName>
    </recommendedName>
</protein>
<dbReference type="InterPro" id="IPR043129">
    <property type="entry name" value="ATPase_NBD"/>
</dbReference>
<dbReference type="PANTHER" id="PTHR32432:SF3">
    <property type="entry name" value="ETHANOLAMINE UTILIZATION PROTEIN EUTJ"/>
    <property type="match status" value="1"/>
</dbReference>
<dbReference type="Proteomes" id="UP000886101">
    <property type="component" value="Unassembled WGS sequence"/>
</dbReference>
<dbReference type="Gene3D" id="3.30.420.40">
    <property type="match status" value="1"/>
</dbReference>
<feature type="non-terminal residue" evidence="2">
    <location>
        <position position="208"/>
    </location>
</feature>
<dbReference type="InterPro" id="IPR050696">
    <property type="entry name" value="FtsA/MreB"/>
</dbReference>
<organism evidence="2">
    <name type="scientific">Thermodesulfatator atlanticus</name>
    <dbReference type="NCBI Taxonomy" id="501497"/>
    <lineage>
        <taxon>Bacteria</taxon>
        <taxon>Pseudomonadati</taxon>
        <taxon>Thermodesulfobacteriota</taxon>
        <taxon>Thermodesulfobacteria</taxon>
        <taxon>Thermodesulfobacteriales</taxon>
        <taxon>Thermodesulfatatoraceae</taxon>
        <taxon>Thermodesulfatator</taxon>
    </lineage>
</organism>
<sequence length="208" mass="23457">MALILSKPKGFLGIDFGSYSIKVAEVTRGSPPELRSFGQVRVPSEGIKEEEIEQLVKKLSDLINNLKIKTRKTVACISSYASIIKRIEVTLTDDKDIDEMIKEETEAQIPFDIEEVYYDYFIINSDDEKVEFLMAAAKKEAIENIIEIIEGTNLELIAIDIDVITAGNLFEQIYKKESPCLLLDLGASKTTITIWEKNKPHTIRDIGI</sequence>
<dbReference type="InterPro" id="IPR003494">
    <property type="entry name" value="SHS2_FtsA"/>
</dbReference>
<dbReference type="SMART" id="SM00842">
    <property type="entry name" value="FtsA"/>
    <property type="match status" value="1"/>
</dbReference>
<reference evidence="2" key="1">
    <citation type="journal article" date="2020" name="mSystems">
        <title>Genome- and Community-Level Interaction Insights into Carbon Utilization and Element Cycling Functions of Hydrothermarchaeota in Hydrothermal Sediment.</title>
        <authorList>
            <person name="Zhou Z."/>
            <person name="Liu Y."/>
            <person name="Xu W."/>
            <person name="Pan J."/>
            <person name="Luo Z.H."/>
            <person name="Li M."/>
        </authorList>
    </citation>
    <scope>NUCLEOTIDE SEQUENCE [LARGE SCALE GENOMIC DNA]</scope>
    <source>
        <strain evidence="2">HyVt-533</strain>
    </source>
</reference>
<dbReference type="SUPFAM" id="SSF53067">
    <property type="entry name" value="Actin-like ATPase domain"/>
    <property type="match status" value="1"/>
</dbReference>
<dbReference type="AlphaFoldDB" id="A0A7V5P0W1"/>
<feature type="domain" description="SHS2" evidence="1">
    <location>
        <begin position="11"/>
        <end position="170"/>
    </location>
</feature>